<dbReference type="PANTHER" id="PTHR43842:SF2">
    <property type="entry name" value="PROPIONYL-COA CARBOXYLASE BETA CHAIN, MITOCHONDRIAL"/>
    <property type="match status" value="1"/>
</dbReference>
<accession>D3ALL5</accession>
<dbReference type="Proteomes" id="UP000004968">
    <property type="component" value="Unassembled WGS sequence"/>
</dbReference>
<feature type="domain" description="CoA carboxyltransferase C-terminal" evidence="2">
    <location>
        <begin position="229"/>
        <end position="473"/>
    </location>
</feature>
<dbReference type="PROSITE" id="PS50980">
    <property type="entry name" value="COA_CT_NTER"/>
    <property type="match status" value="1"/>
</dbReference>
<reference evidence="3 4" key="1">
    <citation type="submission" date="2010-01" db="EMBL/GenBank/DDBJ databases">
        <authorList>
            <person name="Weinstock G."/>
            <person name="Sodergren E."/>
            <person name="Clifton S."/>
            <person name="Fulton L."/>
            <person name="Fulton B."/>
            <person name="Courtney L."/>
            <person name="Fronick C."/>
            <person name="Harrison M."/>
            <person name="Strong C."/>
            <person name="Farmer C."/>
            <person name="Delahaunty K."/>
            <person name="Markovic C."/>
            <person name="Hall O."/>
            <person name="Minx P."/>
            <person name="Tomlinson C."/>
            <person name="Mitreva M."/>
            <person name="Nelson J."/>
            <person name="Hou S."/>
            <person name="Wollam A."/>
            <person name="Pepin K.H."/>
            <person name="Johnson M."/>
            <person name="Bhonagiri V."/>
            <person name="Nash W.E."/>
            <person name="Warren W."/>
            <person name="Chinwalla A."/>
            <person name="Mardis E.R."/>
            <person name="Wilson R.K."/>
        </authorList>
    </citation>
    <scope>NUCLEOTIDE SEQUENCE [LARGE SCALE GENOMIC DNA]</scope>
    <source>
        <strain evidence="3 4">DSM 13479</strain>
    </source>
</reference>
<dbReference type="GO" id="GO:0009317">
    <property type="term" value="C:acetyl-CoA carboxylase complex"/>
    <property type="evidence" value="ECO:0007669"/>
    <property type="project" value="TreeGrafter"/>
</dbReference>
<dbReference type="InterPro" id="IPR011763">
    <property type="entry name" value="COA_CT_C"/>
</dbReference>
<dbReference type="AlphaFoldDB" id="D3ALL5"/>
<proteinExistence type="predicted"/>
<organism evidence="3 4">
    <name type="scientific">Hungatella hathewayi DSM 13479</name>
    <dbReference type="NCBI Taxonomy" id="566550"/>
    <lineage>
        <taxon>Bacteria</taxon>
        <taxon>Bacillati</taxon>
        <taxon>Bacillota</taxon>
        <taxon>Clostridia</taxon>
        <taxon>Lachnospirales</taxon>
        <taxon>Lachnospiraceae</taxon>
        <taxon>Hungatella</taxon>
    </lineage>
</organism>
<dbReference type="PANTHER" id="PTHR43842">
    <property type="entry name" value="PROPIONYL-COA CARBOXYLASE BETA CHAIN"/>
    <property type="match status" value="1"/>
</dbReference>
<dbReference type="Pfam" id="PF01039">
    <property type="entry name" value="Carboxyl_trans"/>
    <property type="match status" value="1"/>
</dbReference>
<dbReference type="InterPro" id="IPR034733">
    <property type="entry name" value="AcCoA_carboxyl_beta"/>
</dbReference>
<name>D3ALL5_9FIRM</name>
<evidence type="ECO:0000313" key="3">
    <source>
        <dbReference type="EMBL" id="EFC97290.1"/>
    </source>
</evidence>
<dbReference type="GO" id="GO:0016740">
    <property type="term" value="F:transferase activity"/>
    <property type="evidence" value="ECO:0007669"/>
    <property type="project" value="UniProtKB-KW"/>
</dbReference>
<dbReference type="HOGENOM" id="CLU_018822_6_2_9"/>
<keyword evidence="3" id="KW-0808">Transferase</keyword>
<evidence type="ECO:0000259" key="2">
    <source>
        <dbReference type="PROSITE" id="PS50989"/>
    </source>
</evidence>
<dbReference type="InterPro" id="IPR029045">
    <property type="entry name" value="ClpP/crotonase-like_dom_sf"/>
</dbReference>
<comment type="caution">
    <text evidence="3">The sequence shown here is derived from an EMBL/GenBank/DDBJ whole genome shotgun (WGS) entry which is preliminary data.</text>
</comment>
<dbReference type="Gene3D" id="3.90.226.10">
    <property type="entry name" value="2-enoyl-CoA Hydratase, Chain A, domain 1"/>
    <property type="match status" value="2"/>
</dbReference>
<dbReference type="InterPro" id="IPR051047">
    <property type="entry name" value="AccD/PCCB"/>
</dbReference>
<dbReference type="GO" id="GO:0004658">
    <property type="term" value="F:propionyl-CoA carboxylase activity"/>
    <property type="evidence" value="ECO:0007669"/>
    <property type="project" value="TreeGrafter"/>
</dbReference>
<sequence length="489" mass="52095">MEDCKMSNSAQTSASNRINALLDENSFVEVGAYITARNTDFNMTSRETPADGVVTGYGTIEGCLVYVYSQDASVLGGSIGEMHAKKIVNLYAAAMKTGAPVIGLIDCAGLRLQEATDALDGFGQLYLSQTMASGVIPQISAVFGTCGGGMAVSAAMADFTFVESRNGKVFVNSPNALAGNYTGKCDTSSADFQSKETGLADFTGDEAEILNGIRTLVTILPANNEDDMSYDECNDDLNRVCSDLANYVGDTAIALTQISDDNFFMEVKKDYAPSMVTGFIRLNGTTVGCVANRTESYDESGLKTAEYDAVLTSQGCTKAAEFVEFCDAFNIPVLTLVNVKGYKASKCTERKIAKAAAGLTYAFANATVPKVTVVIGQAFGTAYLTMNSKSIGADMVYAWPDASIGMMDAKEAAKIMYADEIGKADDSVSFINEKAESYQALQSSALAAAKRGYVDDIIDASETRARVIAAFEMLFTKREDRPDKKHGTV</sequence>
<gene>
    <name evidence="3" type="ORF">CLOSTHATH_04511</name>
</gene>
<dbReference type="EMBL" id="ACIO01000410">
    <property type="protein sequence ID" value="EFC97290.1"/>
    <property type="molecule type" value="Genomic_DNA"/>
</dbReference>
<feature type="domain" description="CoA carboxyltransferase N-terminal" evidence="1">
    <location>
        <begin position="1"/>
        <end position="174"/>
    </location>
</feature>
<evidence type="ECO:0000313" key="4">
    <source>
        <dbReference type="Proteomes" id="UP000004968"/>
    </source>
</evidence>
<protein>
    <submittedName>
        <fullName evidence="3">Carboxyl transferase domain protein</fullName>
    </submittedName>
</protein>
<evidence type="ECO:0000259" key="1">
    <source>
        <dbReference type="PROSITE" id="PS50980"/>
    </source>
</evidence>
<dbReference type="PROSITE" id="PS50989">
    <property type="entry name" value="COA_CT_CTER"/>
    <property type="match status" value="1"/>
</dbReference>
<dbReference type="SUPFAM" id="SSF52096">
    <property type="entry name" value="ClpP/crotonase"/>
    <property type="match status" value="2"/>
</dbReference>
<dbReference type="InterPro" id="IPR011762">
    <property type="entry name" value="COA_CT_N"/>
</dbReference>